<name>A0A2R6NJ89_9APHY</name>
<feature type="compositionally biased region" description="Basic and acidic residues" evidence="1">
    <location>
        <begin position="93"/>
        <end position="105"/>
    </location>
</feature>
<dbReference type="AlphaFoldDB" id="A0A2R6NJ89"/>
<organism evidence="2 3">
    <name type="scientific">Hermanssonia centrifuga</name>
    <dbReference type="NCBI Taxonomy" id="98765"/>
    <lineage>
        <taxon>Eukaryota</taxon>
        <taxon>Fungi</taxon>
        <taxon>Dikarya</taxon>
        <taxon>Basidiomycota</taxon>
        <taxon>Agaricomycotina</taxon>
        <taxon>Agaricomycetes</taxon>
        <taxon>Polyporales</taxon>
        <taxon>Meruliaceae</taxon>
        <taxon>Hermanssonia</taxon>
    </lineage>
</organism>
<evidence type="ECO:0000313" key="3">
    <source>
        <dbReference type="Proteomes" id="UP000186601"/>
    </source>
</evidence>
<dbReference type="EMBL" id="MLYV02001188">
    <property type="protein sequence ID" value="PSR72424.1"/>
    <property type="molecule type" value="Genomic_DNA"/>
</dbReference>
<feature type="region of interest" description="Disordered" evidence="1">
    <location>
        <begin position="51"/>
        <end position="120"/>
    </location>
</feature>
<evidence type="ECO:0000313" key="2">
    <source>
        <dbReference type="EMBL" id="PSR72424.1"/>
    </source>
</evidence>
<dbReference type="Proteomes" id="UP000186601">
    <property type="component" value="Unassembled WGS sequence"/>
</dbReference>
<comment type="caution">
    <text evidence="2">The sequence shown here is derived from an EMBL/GenBank/DDBJ whole genome shotgun (WGS) entry which is preliminary data.</text>
</comment>
<reference evidence="2 3" key="1">
    <citation type="submission" date="2018-02" db="EMBL/GenBank/DDBJ databases">
        <title>Genome sequence of the basidiomycete white-rot fungus Phlebia centrifuga.</title>
        <authorList>
            <person name="Granchi Z."/>
            <person name="Peng M."/>
            <person name="de Vries R.P."/>
            <person name="Hilden K."/>
            <person name="Makela M.R."/>
            <person name="Grigoriev I."/>
            <person name="Riley R."/>
        </authorList>
    </citation>
    <scope>NUCLEOTIDE SEQUENCE [LARGE SCALE GENOMIC DNA]</scope>
    <source>
        <strain evidence="2 3">FBCC195</strain>
    </source>
</reference>
<evidence type="ECO:0000256" key="1">
    <source>
        <dbReference type="SAM" id="MobiDB-lite"/>
    </source>
</evidence>
<gene>
    <name evidence="2" type="ORF">PHLCEN_2v11705</name>
</gene>
<proteinExistence type="predicted"/>
<feature type="compositionally biased region" description="Polar residues" evidence="1">
    <location>
        <begin position="106"/>
        <end position="120"/>
    </location>
</feature>
<keyword evidence="3" id="KW-1185">Reference proteome</keyword>
<sequence>MNDPTMWDLLMEETIRTPFPYTAQDRRFYENAPYTAPPFRARQAKDGFNWGEEVDRERPWEQARGPARGSQNTRQNTVRIRNGSGNGGTHQMVLDRHFRTHEDTRSIPSGSNSMCSGIRA</sequence>
<accession>A0A2R6NJ89</accession>
<protein>
    <submittedName>
        <fullName evidence="2">Uncharacterized protein</fullName>
    </submittedName>
</protein>
<feature type="compositionally biased region" description="Polar residues" evidence="1">
    <location>
        <begin position="69"/>
        <end position="79"/>
    </location>
</feature>